<dbReference type="RefSeq" id="WP_345252591.1">
    <property type="nucleotide sequence ID" value="NZ_BAABGY010000001.1"/>
</dbReference>
<dbReference type="InterPro" id="IPR051558">
    <property type="entry name" value="Metallophosphoesterase_PAP"/>
</dbReference>
<dbReference type="PANTHER" id="PTHR10161:SF14">
    <property type="entry name" value="TARTRATE-RESISTANT ACID PHOSPHATASE TYPE 5"/>
    <property type="match status" value="1"/>
</dbReference>
<keyword evidence="3" id="KW-0378">Hydrolase</keyword>
<feature type="domain" description="Bacterial surface antigen (D15)" evidence="7">
    <location>
        <begin position="950"/>
        <end position="1180"/>
    </location>
</feature>
<comment type="caution">
    <text evidence="8">The sequence shown here is derived from an EMBL/GenBank/DDBJ whole genome shotgun (WGS) entry which is preliminary data.</text>
</comment>
<dbReference type="InterPro" id="IPR029052">
    <property type="entry name" value="Metallo-depent_PP-like"/>
</dbReference>
<dbReference type="Pfam" id="PF01103">
    <property type="entry name" value="Omp85"/>
    <property type="match status" value="1"/>
</dbReference>
<dbReference type="Proteomes" id="UP001501725">
    <property type="component" value="Unassembled WGS sequence"/>
</dbReference>
<evidence type="ECO:0000313" key="9">
    <source>
        <dbReference type="Proteomes" id="UP001501725"/>
    </source>
</evidence>
<comment type="subcellular location">
    <subcellularLocation>
        <location evidence="1">Membrane</location>
    </subcellularLocation>
</comment>
<evidence type="ECO:0000256" key="5">
    <source>
        <dbReference type="SAM" id="SignalP"/>
    </source>
</evidence>
<dbReference type="InterPro" id="IPR004843">
    <property type="entry name" value="Calcineurin-like_PHP"/>
</dbReference>
<dbReference type="EMBL" id="BAABGY010000001">
    <property type="protein sequence ID" value="GAA4317192.1"/>
    <property type="molecule type" value="Genomic_DNA"/>
</dbReference>
<evidence type="ECO:0000256" key="2">
    <source>
        <dbReference type="ARBA" id="ARBA00022729"/>
    </source>
</evidence>
<sequence length="1213" mass="139067">MKRILFSWALLLAGLLATAQTDSLRHRIFLLGDAGELVNGKHPAVDWLKQHVDWNDTRNMAVWLGDNIYPLGLPTEGEPDFEEAKQVIDYLISLNRGKKAKAYFIPGNHDWMNGKIGGWLRVQNQVDYINSQQLSNVEAWPRGGCPGPITIEVDSQLVVVLTDTQWFLHIHDKPGPASNCSAKSLDDFATELEEIIETHPNQLVVVATHHPIYSQGVHGGAYTLRQHFFPLAEAIPGLYIPLPVLGSVYPIARGVFGNVQDFNHPTYRAMAKAIEDVLKRHPNTIAVAGHDHSSQLLKKEKDSLYYIVSGNVAELTRVKKANNNLLFSDLNYGFGIIEITKSGKVTARFYNTRSPNLQNALFSKDLFTIKKAAPALVDTVFKPYPKTVSVAANKNLREGGLRRFFSGRNYRQEWTTPVAAPVLDLSTEQGGLKPVRLGGGKQTRSLRLEDKEGREWALRSIEKFPDAALPPDLRQTLARDVVAQGISASYPYAGLAYLPLARAVGLPEIRRKLVFVPSDPRLGRFRAGFSDVLAILEEREPVNVKKTYNTDDVVFRLFDDNDEHIDQQVVLRARLLDNFIMDFDRHEDQWRWATRDTGKGKIYYPIARDHDQAFFKNEGIVPWFAKKPWFLPEVQGFRAKAENIRTFNRVARNFDRFFMTDLSAPEWERAIDTFLSAMTDSVIERALATQPLEVHNARKNEIVETLKQRRQYFRDDMMEYYRFLSHHVDVVGSNQREEFRVTKNADKTVRVTVHKIDKQNRLATPMYDRTFEPKVTDEIRLYGLNDDDRFIIEGERSPIKVRIIGGSGKDSFVNTASGGALRIYDATFEQNYLSGISDGHNRLSRDPNVNRYNRLGFKYNYNRPGVSVAYNMDDGFFIGTSFEMMRQGFRKEPFRARHYFLGQHALRTSSFRFRYEGDFTQALGHKDLIVRADIRAPVNVTNFFGFGNNTPYNRQKAIDRYYRIRYDIADLSVLARRQLQSWMRISYGLTFQYFRVKEEQNKLHFIDEPNIPGVDYSDLYKEKYFVGPHFRLDINSQNNRIIPTRGLAMDFNVRPLIGLSQHAHNVVRADLDMRLFSSLFELPRFVLGTRFGWGKVFGDDIEIPQAYYLSGINNLRGYRRDRFAGQSVLYLQNELRFQLANFRTYLFPGAIGLLGFFDVGQVKYGDVKPRGWYAGYGGGIWVAPVKRFVLTGMMAFSQEEKKGMPLLTFGFPF</sequence>
<feature type="signal peptide" evidence="5">
    <location>
        <begin position="1"/>
        <end position="19"/>
    </location>
</feature>
<keyword evidence="2 5" id="KW-0732">Signal</keyword>
<dbReference type="SUPFAM" id="SSF56300">
    <property type="entry name" value="Metallo-dependent phosphatases"/>
    <property type="match status" value="1"/>
</dbReference>
<evidence type="ECO:0000313" key="8">
    <source>
        <dbReference type="EMBL" id="GAA4317192.1"/>
    </source>
</evidence>
<dbReference type="InterPro" id="IPR000184">
    <property type="entry name" value="Bac_surfAg_D15"/>
</dbReference>
<reference evidence="9" key="1">
    <citation type="journal article" date="2019" name="Int. J. Syst. Evol. Microbiol.">
        <title>The Global Catalogue of Microorganisms (GCM) 10K type strain sequencing project: providing services to taxonomists for standard genome sequencing and annotation.</title>
        <authorList>
            <consortium name="The Broad Institute Genomics Platform"/>
            <consortium name="The Broad Institute Genome Sequencing Center for Infectious Disease"/>
            <person name="Wu L."/>
            <person name="Ma J."/>
        </authorList>
    </citation>
    <scope>NUCLEOTIDE SEQUENCE [LARGE SCALE GENOMIC DNA]</scope>
    <source>
        <strain evidence="9">JCM 17919</strain>
    </source>
</reference>
<proteinExistence type="predicted"/>
<evidence type="ECO:0000256" key="4">
    <source>
        <dbReference type="ARBA" id="ARBA00023136"/>
    </source>
</evidence>
<gene>
    <name evidence="8" type="ORF">GCM10023184_00740</name>
</gene>
<evidence type="ECO:0000259" key="6">
    <source>
        <dbReference type="Pfam" id="PF00149"/>
    </source>
</evidence>
<evidence type="ECO:0000256" key="1">
    <source>
        <dbReference type="ARBA" id="ARBA00004370"/>
    </source>
</evidence>
<feature type="chain" id="PRO_5045945409" evidence="5">
    <location>
        <begin position="20"/>
        <end position="1213"/>
    </location>
</feature>
<dbReference type="Pfam" id="PF00149">
    <property type="entry name" value="Metallophos"/>
    <property type="match status" value="1"/>
</dbReference>
<name>A0ABP8G4F2_9BACT</name>
<organism evidence="8 9">
    <name type="scientific">Flaviaesturariibacter amylovorans</name>
    <dbReference type="NCBI Taxonomy" id="1084520"/>
    <lineage>
        <taxon>Bacteria</taxon>
        <taxon>Pseudomonadati</taxon>
        <taxon>Bacteroidota</taxon>
        <taxon>Chitinophagia</taxon>
        <taxon>Chitinophagales</taxon>
        <taxon>Chitinophagaceae</taxon>
        <taxon>Flaviaestuariibacter</taxon>
    </lineage>
</organism>
<keyword evidence="4" id="KW-0472">Membrane</keyword>
<dbReference type="Gene3D" id="3.60.21.10">
    <property type="match status" value="2"/>
</dbReference>
<dbReference type="Gene3D" id="2.40.160.50">
    <property type="entry name" value="membrane protein fhac: a member of the omp85/tpsb transporter family"/>
    <property type="match status" value="1"/>
</dbReference>
<feature type="domain" description="Calcineurin-like phosphoesterase" evidence="6">
    <location>
        <begin position="27"/>
        <end position="225"/>
    </location>
</feature>
<dbReference type="PANTHER" id="PTHR10161">
    <property type="entry name" value="TARTRATE-RESISTANT ACID PHOSPHATASE TYPE 5"/>
    <property type="match status" value="1"/>
</dbReference>
<protein>
    <submittedName>
        <fullName evidence="8">Metallophosphoesterase</fullName>
    </submittedName>
</protein>
<keyword evidence="9" id="KW-1185">Reference proteome</keyword>
<evidence type="ECO:0000259" key="7">
    <source>
        <dbReference type="Pfam" id="PF01103"/>
    </source>
</evidence>
<evidence type="ECO:0000256" key="3">
    <source>
        <dbReference type="ARBA" id="ARBA00022801"/>
    </source>
</evidence>
<accession>A0ABP8G4F2</accession>